<feature type="region of interest" description="Disordered" evidence="1">
    <location>
        <begin position="673"/>
        <end position="719"/>
    </location>
</feature>
<dbReference type="AlphaFoldDB" id="F0XG02"/>
<evidence type="ECO:0000256" key="1">
    <source>
        <dbReference type="SAM" id="MobiDB-lite"/>
    </source>
</evidence>
<accession>F0XG02</accession>
<dbReference type="GeneID" id="25978744"/>
<name>F0XG02_GROCL</name>
<feature type="region of interest" description="Disordered" evidence="1">
    <location>
        <begin position="1"/>
        <end position="50"/>
    </location>
</feature>
<feature type="compositionally biased region" description="Polar residues" evidence="1">
    <location>
        <begin position="259"/>
        <end position="270"/>
    </location>
</feature>
<feature type="region of interest" description="Disordered" evidence="1">
    <location>
        <begin position="68"/>
        <end position="116"/>
    </location>
</feature>
<evidence type="ECO:0000313" key="3">
    <source>
        <dbReference type="Proteomes" id="UP000007796"/>
    </source>
</evidence>
<feature type="compositionally biased region" description="Polar residues" evidence="1">
    <location>
        <begin position="1"/>
        <end position="11"/>
    </location>
</feature>
<feature type="region of interest" description="Disordered" evidence="1">
    <location>
        <begin position="259"/>
        <end position="377"/>
    </location>
</feature>
<dbReference type="InParanoid" id="F0XG02"/>
<keyword evidence="3" id="KW-1185">Reference proteome</keyword>
<dbReference type="HOGENOM" id="CLU_022034_0_0_1"/>
<dbReference type="OrthoDB" id="428854at2759"/>
<dbReference type="RefSeq" id="XP_014172855.1">
    <property type="nucleotide sequence ID" value="XM_014317380.1"/>
</dbReference>
<feature type="compositionally biased region" description="Low complexity" evidence="1">
    <location>
        <begin position="431"/>
        <end position="452"/>
    </location>
</feature>
<organism evidence="3">
    <name type="scientific">Grosmannia clavigera (strain kw1407 / UAMH 11150)</name>
    <name type="common">Blue stain fungus</name>
    <name type="synonym">Graphiocladiella clavigera</name>
    <dbReference type="NCBI Taxonomy" id="655863"/>
    <lineage>
        <taxon>Eukaryota</taxon>
        <taxon>Fungi</taxon>
        <taxon>Dikarya</taxon>
        <taxon>Ascomycota</taxon>
        <taxon>Pezizomycotina</taxon>
        <taxon>Sordariomycetes</taxon>
        <taxon>Sordariomycetidae</taxon>
        <taxon>Ophiostomatales</taxon>
        <taxon>Ophiostomataceae</taxon>
        <taxon>Leptographium</taxon>
    </lineage>
</organism>
<dbReference type="EMBL" id="GL629767">
    <property type="protein sequence ID" value="EFX03373.1"/>
    <property type="molecule type" value="Genomic_DNA"/>
</dbReference>
<reference evidence="2 3" key="1">
    <citation type="journal article" date="2011" name="Proc. Natl. Acad. Sci. U.S.A.">
        <title>Genome and transcriptome analyses of the mountain pine beetle-fungal symbiont Grosmannia clavigera, a lodgepole pine pathogen.</title>
        <authorList>
            <person name="DiGuistini S."/>
            <person name="Wang Y."/>
            <person name="Liao N.Y."/>
            <person name="Taylor G."/>
            <person name="Tanguay P."/>
            <person name="Feau N."/>
            <person name="Henrissat B."/>
            <person name="Chan S.K."/>
            <person name="Hesse-Orce U."/>
            <person name="Alamouti S.M."/>
            <person name="Tsui C.K.M."/>
            <person name="Docking R.T."/>
            <person name="Levasseur A."/>
            <person name="Haridas S."/>
            <person name="Robertson G."/>
            <person name="Birol I."/>
            <person name="Holt R.A."/>
            <person name="Marra M.A."/>
            <person name="Hamelin R.C."/>
            <person name="Hirst M."/>
            <person name="Jones S.J.M."/>
            <person name="Bohlmann J."/>
            <person name="Breuil C."/>
        </authorList>
    </citation>
    <scope>NUCLEOTIDE SEQUENCE [LARGE SCALE GENOMIC DNA]</scope>
    <source>
        <strain evidence="3">kw1407 / UAMH 11150</strain>
    </source>
</reference>
<feature type="compositionally biased region" description="Polar residues" evidence="1">
    <location>
        <begin position="469"/>
        <end position="483"/>
    </location>
</feature>
<feature type="compositionally biased region" description="Low complexity" evidence="1">
    <location>
        <begin position="502"/>
        <end position="513"/>
    </location>
</feature>
<sequence>MAETSITSNNPFRRRSATPSAAVALPSGNSLPPSAGPDLPHFSGAKAAGSSGSSAAAFLFEQHLQSLQHPTGDEFRDQLRALPKSTEAPPSTTFLNPKPVKKVRVQSPPSSPESVDADFEARFPAYGAADTATASVSGTAKYAVHFADTPGYDEYSSGSEDTDDDRAPQSGRDLPTVPSTQPVPTHNPFHKTLGATQPDKKDEGGESPVPASIAPATAPTVGKAPLNVDAFRRLLMTGQADGSGTGVGAAGTDLGSFTDASSTSKHSTFDTAHIPWDSPRSSHEISGAEDDRSRFVQGPHTTPSQRQTPRKKPPPPSSRHGKLISSTHNVKEAADEVAAAMTSPHRRTSGGSIRPSSSSSDMNKPLPVPPILRSTGEKAESLFDREIAGRIPEVDINLDALDDAVSHPHPPTPPNASHAITLSISPPPSKPAAELLASSPPLALPAPTQTKKPTPPPRRQMAHARSDSRSSIQDRVPSAQSLPSWAESAQDRSPEASRRSSFESTRSISSSLRVTINAPAPPPPRRPHHAARLPTSYISPTVQSFPSMPSAASSPSIVVDGNRSSFAWNNVNVSGQVQPVTPTTLGTHFLESTSPGAEVVRRDAVTVSGLVGSVISGSATPAKLAKPPPPPARSISVRKKESKTGQVGDLASGTSGRPSSVLGVDALSHRVQAHLHQHPPPPPPRARGSSRGSTDGPLNATDGTVTPRKGSNESSYNNPSASAILADLSALQREVDALRGQFSK</sequence>
<dbReference type="Proteomes" id="UP000007796">
    <property type="component" value="Unassembled WGS sequence"/>
</dbReference>
<gene>
    <name evidence="2" type="ORF">CMQ_5423</name>
</gene>
<feature type="region of interest" description="Disordered" evidence="1">
    <location>
        <begin position="402"/>
        <end position="531"/>
    </location>
</feature>
<feature type="compositionally biased region" description="Basic and acidic residues" evidence="1">
    <location>
        <begin position="489"/>
        <end position="501"/>
    </location>
</feature>
<feature type="region of interest" description="Disordered" evidence="1">
    <location>
        <begin position="151"/>
        <end position="221"/>
    </location>
</feature>
<dbReference type="eggNOG" id="ENOG502R2EP">
    <property type="taxonomic scope" value="Eukaryota"/>
</dbReference>
<proteinExistence type="predicted"/>
<protein>
    <submittedName>
        <fullName evidence="2">Uncharacterized protein</fullName>
    </submittedName>
</protein>
<evidence type="ECO:0000313" key="2">
    <source>
        <dbReference type="EMBL" id="EFX03373.1"/>
    </source>
</evidence>
<feature type="region of interest" description="Disordered" evidence="1">
    <location>
        <begin position="619"/>
        <end position="661"/>
    </location>
</feature>
<feature type="compositionally biased region" description="Low complexity" evidence="1">
    <location>
        <begin position="349"/>
        <end position="360"/>
    </location>
</feature>
<dbReference type="STRING" id="655863.F0XG02"/>